<reference evidence="3" key="1">
    <citation type="journal article" date="2021" name="PeerJ">
        <title>Extensive microbial diversity within the chicken gut microbiome revealed by metagenomics and culture.</title>
        <authorList>
            <person name="Gilroy R."/>
            <person name="Ravi A."/>
            <person name="Getino M."/>
            <person name="Pursley I."/>
            <person name="Horton D.L."/>
            <person name="Alikhan N.F."/>
            <person name="Baker D."/>
            <person name="Gharbi K."/>
            <person name="Hall N."/>
            <person name="Watson M."/>
            <person name="Adriaenssens E.M."/>
            <person name="Foster-Nyarko E."/>
            <person name="Jarju S."/>
            <person name="Secka A."/>
            <person name="Antonio M."/>
            <person name="Oren A."/>
            <person name="Chaudhuri R.R."/>
            <person name="La Ragione R."/>
            <person name="Hildebrand F."/>
            <person name="Pallen M.J."/>
        </authorList>
    </citation>
    <scope>NUCLEOTIDE SEQUENCE</scope>
    <source>
        <strain evidence="3">ChiGjej1B1-1692</strain>
    </source>
</reference>
<feature type="domain" description="Glycoside hydrolase 123 catalytic" evidence="1">
    <location>
        <begin position="209"/>
        <end position="552"/>
    </location>
</feature>
<dbReference type="Proteomes" id="UP000823894">
    <property type="component" value="Unassembled WGS sequence"/>
</dbReference>
<reference evidence="3" key="2">
    <citation type="submission" date="2021-04" db="EMBL/GenBank/DDBJ databases">
        <authorList>
            <person name="Gilroy R."/>
        </authorList>
    </citation>
    <scope>NUCLEOTIDE SEQUENCE</scope>
    <source>
        <strain evidence="3">ChiGjej1B1-1692</strain>
    </source>
</reference>
<proteinExistence type="predicted"/>
<dbReference type="InterPro" id="IPR053850">
    <property type="entry name" value="Glyco_hydro_123_N_2"/>
</dbReference>
<dbReference type="AlphaFoldDB" id="A0A9D2NX17"/>
<dbReference type="Pfam" id="PF22680">
    <property type="entry name" value="Glyco_hydro_123_N_2"/>
    <property type="match status" value="1"/>
</dbReference>
<evidence type="ECO:0000313" key="3">
    <source>
        <dbReference type="EMBL" id="HJC38604.1"/>
    </source>
</evidence>
<comment type="caution">
    <text evidence="3">The sequence shown here is derived from an EMBL/GenBank/DDBJ whole genome shotgun (WGS) entry which is preliminary data.</text>
</comment>
<evidence type="ECO:0000259" key="1">
    <source>
        <dbReference type="Pfam" id="PF13320"/>
    </source>
</evidence>
<evidence type="ECO:0000259" key="2">
    <source>
        <dbReference type="Pfam" id="PF22680"/>
    </source>
</evidence>
<accession>A0A9D2NX17</accession>
<feature type="domain" description="Glycoside hydrolase 123 N-terminal" evidence="2">
    <location>
        <begin position="51"/>
        <end position="163"/>
    </location>
</feature>
<dbReference type="EMBL" id="DWWK01000088">
    <property type="protein sequence ID" value="HJC38604.1"/>
    <property type="molecule type" value="Genomic_DNA"/>
</dbReference>
<sequence>MTESFLQIRPGVSPDAPAGSELLSVFVGLPEKLDTEETLAADSASFPAAFSEYAWRNDTVCTKLILLNRCDKTLTASITAGRIVSDTGSVIDTENIHIRRMQNVCVNIGRNEPSAPVKPFPDVLVPEDGAIEISPHSVRFVWLDISIPMDTHPGIYRGTLSVTAERSSTAERTAADGTTLSPVIIDCTLHVIDLVQPSASDTGTLAELWQYPFAIGEYYGIQETEYFTDTHFKYLKDSLLAYQETGGRAVTATIVEEAWNHQSFYGNPSMIKWFREADGTFSFDYSWYDRWISYAVRLGILDPSSGIGMIQCYSIVPWENQIGYTDRSSGQYVTARFIPGTGEWTDVWTAFLTDFINHSEAMGWLDLTYIAMDERKPAELIPAVELIHSVRSTGSGKHFRIFSALNYNNQDDPAFTDKIDDVSVALCHIEREGNLFRQFAAHRRELGLNTTVYNCTGIYPGSFLYNDPAENEWMMWYTLAQGADGFLRWAWDNWTDDPLGGNSYSVFEPGDCWYVYPAADHAAAGSASTPYCLSSPRCEMLKKGIRDISKAKFLMQSDPEIKEKLFQLLDTLRRPAECINEYGSAAPASAKDAHTLLEDTLRMRSRLMELSEEYVNHRKR</sequence>
<evidence type="ECO:0000313" key="4">
    <source>
        <dbReference type="Proteomes" id="UP000823894"/>
    </source>
</evidence>
<dbReference type="Pfam" id="PF13320">
    <property type="entry name" value="GH123_cat"/>
    <property type="match status" value="1"/>
</dbReference>
<name>A0A9D2NX17_9FIRM</name>
<protein>
    <submittedName>
        <fullName evidence="3">DUF4091 domain-containing protein</fullName>
    </submittedName>
</protein>
<dbReference type="InterPro" id="IPR025150">
    <property type="entry name" value="GH123_cat"/>
</dbReference>
<gene>
    <name evidence="3" type="ORF">H9757_06040</name>
</gene>
<organism evidence="3 4">
    <name type="scientific">Candidatus Mediterraneibacter faecigallinarum</name>
    <dbReference type="NCBI Taxonomy" id="2838669"/>
    <lineage>
        <taxon>Bacteria</taxon>
        <taxon>Bacillati</taxon>
        <taxon>Bacillota</taxon>
        <taxon>Clostridia</taxon>
        <taxon>Lachnospirales</taxon>
        <taxon>Lachnospiraceae</taxon>
        <taxon>Mediterraneibacter</taxon>
    </lineage>
</organism>